<protein>
    <submittedName>
        <fullName evidence="2">Uncharacterized protein</fullName>
    </submittedName>
</protein>
<name>A0ABD2I561_9BILA</name>
<accession>A0ABD2I561</accession>
<dbReference type="EMBL" id="JBICBT010001333">
    <property type="protein sequence ID" value="KAL3072315.1"/>
    <property type="molecule type" value="Genomic_DNA"/>
</dbReference>
<comment type="caution">
    <text evidence="2">The sequence shown here is derived from an EMBL/GenBank/DDBJ whole genome shotgun (WGS) entry which is preliminary data.</text>
</comment>
<sequence>MEQISTQIEQFGAEIAQIKQQKQKGKENESEDGEEVKGEMNSLRNEFDGLRTSVLELKQFLENECDVTRNENKKKAKKN</sequence>
<dbReference type="Proteomes" id="UP001620626">
    <property type="component" value="Unassembled WGS sequence"/>
</dbReference>
<dbReference type="AlphaFoldDB" id="A0ABD2I561"/>
<keyword evidence="3" id="KW-1185">Reference proteome</keyword>
<evidence type="ECO:0000256" key="1">
    <source>
        <dbReference type="SAM" id="MobiDB-lite"/>
    </source>
</evidence>
<organism evidence="2 3">
    <name type="scientific">Heterodera trifolii</name>
    <dbReference type="NCBI Taxonomy" id="157864"/>
    <lineage>
        <taxon>Eukaryota</taxon>
        <taxon>Metazoa</taxon>
        <taxon>Ecdysozoa</taxon>
        <taxon>Nematoda</taxon>
        <taxon>Chromadorea</taxon>
        <taxon>Rhabditida</taxon>
        <taxon>Tylenchina</taxon>
        <taxon>Tylenchomorpha</taxon>
        <taxon>Tylenchoidea</taxon>
        <taxon>Heteroderidae</taxon>
        <taxon>Heteroderinae</taxon>
        <taxon>Heterodera</taxon>
    </lineage>
</organism>
<evidence type="ECO:0000313" key="3">
    <source>
        <dbReference type="Proteomes" id="UP001620626"/>
    </source>
</evidence>
<feature type="region of interest" description="Disordered" evidence="1">
    <location>
        <begin position="18"/>
        <end position="44"/>
    </location>
</feature>
<reference evidence="2 3" key="1">
    <citation type="submission" date="2024-10" db="EMBL/GenBank/DDBJ databases">
        <authorList>
            <person name="Kim D."/>
        </authorList>
    </citation>
    <scope>NUCLEOTIDE SEQUENCE [LARGE SCALE GENOMIC DNA]</scope>
    <source>
        <strain evidence="2">BH-2024</strain>
    </source>
</reference>
<gene>
    <name evidence="2" type="ORF">niasHT_039132</name>
</gene>
<dbReference type="SUPFAM" id="SSF46966">
    <property type="entry name" value="Spectrin repeat"/>
    <property type="match status" value="1"/>
</dbReference>
<proteinExistence type="predicted"/>
<evidence type="ECO:0000313" key="2">
    <source>
        <dbReference type="EMBL" id="KAL3072315.1"/>
    </source>
</evidence>